<evidence type="ECO:0000313" key="3">
    <source>
        <dbReference type="EMBL" id="KAK7079038.1"/>
    </source>
</evidence>
<dbReference type="EMBL" id="JAXCGZ010007596">
    <property type="protein sequence ID" value="KAK7079038.1"/>
    <property type="molecule type" value="Genomic_DNA"/>
</dbReference>
<proteinExistence type="predicted"/>
<dbReference type="AlphaFoldDB" id="A0AAN8XCQ7"/>
<feature type="transmembrane region" description="Helical" evidence="2">
    <location>
        <begin position="384"/>
        <end position="403"/>
    </location>
</feature>
<dbReference type="PANTHER" id="PTHR11360:SF306">
    <property type="entry name" value="RE01051P"/>
    <property type="match status" value="1"/>
</dbReference>
<dbReference type="SUPFAM" id="SSF103473">
    <property type="entry name" value="MFS general substrate transporter"/>
    <property type="match status" value="1"/>
</dbReference>
<feature type="transmembrane region" description="Helical" evidence="2">
    <location>
        <begin position="450"/>
        <end position="467"/>
    </location>
</feature>
<dbReference type="GO" id="GO:0008028">
    <property type="term" value="F:monocarboxylic acid transmembrane transporter activity"/>
    <property type="evidence" value="ECO:0007669"/>
    <property type="project" value="TreeGrafter"/>
</dbReference>
<feature type="region of interest" description="Disordered" evidence="1">
    <location>
        <begin position="329"/>
        <end position="350"/>
    </location>
</feature>
<name>A0AAN8XCQ7_HALRR</name>
<evidence type="ECO:0000256" key="2">
    <source>
        <dbReference type="SAM" id="Phobius"/>
    </source>
</evidence>
<reference evidence="3 4" key="1">
    <citation type="submission" date="2023-11" db="EMBL/GenBank/DDBJ databases">
        <title>Halocaridina rubra genome assembly.</title>
        <authorList>
            <person name="Smith C."/>
        </authorList>
    </citation>
    <scope>NUCLEOTIDE SEQUENCE [LARGE SCALE GENOMIC DNA]</scope>
    <source>
        <strain evidence="3">EP-1</strain>
        <tissue evidence="3">Whole</tissue>
    </source>
</reference>
<feature type="transmembrane region" description="Helical" evidence="2">
    <location>
        <begin position="179"/>
        <end position="197"/>
    </location>
</feature>
<gene>
    <name evidence="3" type="ORF">SK128_005859</name>
</gene>
<accession>A0AAN8XCQ7</accession>
<organism evidence="3 4">
    <name type="scientific">Halocaridina rubra</name>
    <name type="common">Hawaiian red shrimp</name>
    <dbReference type="NCBI Taxonomy" id="373956"/>
    <lineage>
        <taxon>Eukaryota</taxon>
        <taxon>Metazoa</taxon>
        <taxon>Ecdysozoa</taxon>
        <taxon>Arthropoda</taxon>
        <taxon>Crustacea</taxon>
        <taxon>Multicrustacea</taxon>
        <taxon>Malacostraca</taxon>
        <taxon>Eumalacostraca</taxon>
        <taxon>Eucarida</taxon>
        <taxon>Decapoda</taxon>
        <taxon>Pleocyemata</taxon>
        <taxon>Caridea</taxon>
        <taxon>Atyoidea</taxon>
        <taxon>Atyidae</taxon>
        <taxon>Halocaridina</taxon>
    </lineage>
</organism>
<sequence length="482" mass="53554">MESEDDHHRQQNSSPRISKGERKDVTKRESVECDKCEKQMNTFEKELNLSAKKSCTDTLDPEENVHLQIIQPLLNVNTTENINSPSNESSVKEGKKEEETVLVPPDGGWGWLVAIGAFIITMLLPSVGPCFGILFSGFLLENDVSSTTTSWIFNIQMMFWHLMGPAVHPLTLEFGWRKVGAFGIILTASAVTVSAFIPSPAFLFFSFSFISGIGNGLAITMSVIIVPQYFDKKRGLSNSILMSGISFGQITSAPLARYLLDVYGFKGAALIFGAVLLHGLIGVSFFQPVEWHMKRKTVARREPEILASSCIEKDDETCNENLHLHHKTNDSIANNHSSNDAHGSTELTKDAKGKRSCKSAVVLIDIIIRVARSTISDIKIVRMLRVRICCGALALCIIGYMNYLMQIPFAMQAADFSLQEASWCISVFGMSNMVTRLVLSALSDLPKFDLRLFLMIGYFLAAVSMFGRCKKLYNIRWLQIPG</sequence>
<dbReference type="InterPro" id="IPR036259">
    <property type="entry name" value="MFS_trans_sf"/>
</dbReference>
<feature type="transmembrane region" description="Helical" evidence="2">
    <location>
        <begin position="203"/>
        <end position="226"/>
    </location>
</feature>
<protein>
    <submittedName>
        <fullName evidence="3">Uncharacterized protein</fullName>
    </submittedName>
</protein>
<feature type="transmembrane region" description="Helical" evidence="2">
    <location>
        <begin position="238"/>
        <end position="256"/>
    </location>
</feature>
<dbReference type="Pfam" id="PF07690">
    <property type="entry name" value="MFS_1"/>
    <property type="match status" value="1"/>
</dbReference>
<dbReference type="InterPro" id="IPR011701">
    <property type="entry name" value="MFS"/>
</dbReference>
<feature type="transmembrane region" description="Helical" evidence="2">
    <location>
        <begin position="111"/>
        <end position="139"/>
    </location>
</feature>
<dbReference type="InterPro" id="IPR050327">
    <property type="entry name" value="Proton-linked_MCT"/>
</dbReference>
<keyword evidence="2" id="KW-0812">Transmembrane</keyword>
<keyword evidence="4" id="KW-1185">Reference proteome</keyword>
<dbReference type="Proteomes" id="UP001381693">
    <property type="component" value="Unassembled WGS sequence"/>
</dbReference>
<feature type="region of interest" description="Disordered" evidence="1">
    <location>
        <begin position="1"/>
        <end position="31"/>
    </location>
</feature>
<feature type="transmembrane region" description="Helical" evidence="2">
    <location>
        <begin position="151"/>
        <end position="172"/>
    </location>
</feature>
<keyword evidence="2" id="KW-1133">Transmembrane helix</keyword>
<feature type="compositionally biased region" description="Polar residues" evidence="1">
    <location>
        <begin position="330"/>
        <end position="346"/>
    </location>
</feature>
<evidence type="ECO:0000313" key="4">
    <source>
        <dbReference type="Proteomes" id="UP001381693"/>
    </source>
</evidence>
<dbReference type="Gene3D" id="1.20.1250.20">
    <property type="entry name" value="MFS general substrate transporter like domains"/>
    <property type="match status" value="2"/>
</dbReference>
<feature type="transmembrane region" description="Helical" evidence="2">
    <location>
        <begin position="268"/>
        <end position="286"/>
    </location>
</feature>
<comment type="caution">
    <text evidence="3">The sequence shown here is derived from an EMBL/GenBank/DDBJ whole genome shotgun (WGS) entry which is preliminary data.</text>
</comment>
<evidence type="ECO:0000256" key="1">
    <source>
        <dbReference type="SAM" id="MobiDB-lite"/>
    </source>
</evidence>
<keyword evidence="2" id="KW-0472">Membrane</keyword>
<dbReference type="PANTHER" id="PTHR11360">
    <property type="entry name" value="MONOCARBOXYLATE TRANSPORTER"/>
    <property type="match status" value="1"/>
</dbReference>
<feature type="compositionally biased region" description="Basic and acidic residues" evidence="1">
    <location>
        <begin position="18"/>
        <end position="31"/>
    </location>
</feature>